<gene>
    <name evidence="1" type="ORF">DF3PB_5240001</name>
</gene>
<accession>A0A380TJN1</accession>
<dbReference type="EMBL" id="UIDG01000473">
    <property type="protein sequence ID" value="SUS07893.1"/>
    <property type="molecule type" value="Genomic_DNA"/>
</dbReference>
<reference evidence="1" key="1">
    <citation type="submission" date="2018-07" db="EMBL/GenBank/DDBJ databases">
        <authorList>
            <person name="Quirk P.G."/>
            <person name="Krulwich T.A."/>
        </authorList>
    </citation>
    <scope>NUCLEOTIDE SEQUENCE</scope>
</reference>
<dbReference type="AlphaFoldDB" id="A0A380TJN1"/>
<protein>
    <submittedName>
        <fullName evidence="1">Uncharacterized protein</fullName>
    </submittedName>
</protein>
<organism evidence="1">
    <name type="scientific">metagenome</name>
    <dbReference type="NCBI Taxonomy" id="256318"/>
    <lineage>
        <taxon>unclassified sequences</taxon>
        <taxon>metagenomes</taxon>
    </lineage>
</organism>
<proteinExistence type="predicted"/>
<name>A0A380TJN1_9ZZZZ</name>
<evidence type="ECO:0000313" key="1">
    <source>
        <dbReference type="EMBL" id="SUS07893.1"/>
    </source>
</evidence>
<sequence>MTSVKEKMAEVINAQPDDASYDDILRALAFERMVARGLADARNGRVLSDAEMARRIGEWQK</sequence>